<sequence>MYRCAFCHSIVKDGAFIVLRESKYWIGHMCGCSEKTGEELSEIMYYKGLSKTELKALKREYLELAYNQYTDYNDRNRLLASIHVLDTVFEME</sequence>
<gene>
    <name evidence="1" type="ORF">J2S13_001677</name>
</gene>
<keyword evidence="2" id="KW-1185">Reference proteome</keyword>
<name>A0AAJ1T161_9BACI</name>
<comment type="caution">
    <text evidence="1">The sequence shown here is derived from an EMBL/GenBank/DDBJ whole genome shotgun (WGS) entry which is preliminary data.</text>
</comment>
<evidence type="ECO:0000313" key="2">
    <source>
        <dbReference type="Proteomes" id="UP001237207"/>
    </source>
</evidence>
<dbReference type="RefSeq" id="WP_307257273.1">
    <property type="nucleotide sequence ID" value="NZ_JAUSUC010000017.1"/>
</dbReference>
<dbReference type="AlphaFoldDB" id="A0AAJ1T161"/>
<organism evidence="1 2">
    <name type="scientific">Oikeobacillus pervagus</name>
    <dbReference type="NCBI Taxonomy" id="1325931"/>
    <lineage>
        <taxon>Bacteria</taxon>
        <taxon>Bacillati</taxon>
        <taxon>Bacillota</taxon>
        <taxon>Bacilli</taxon>
        <taxon>Bacillales</taxon>
        <taxon>Bacillaceae</taxon>
        <taxon>Oikeobacillus</taxon>
    </lineage>
</organism>
<evidence type="ECO:0000313" key="1">
    <source>
        <dbReference type="EMBL" id="MDQ0215277.1"/>
    </source>
</evidence>
<protein>
    <submittedName>
        <fullName evidence="1">Uncharacterized protein</fullName>
    </submittedName>
</protein>
<reference evidence="1" key="1">
    <citation type="submission" date="2023-07" db="EMBL/GenBank/DDBJ databases">
        <title>Genomic Encyclopedia of Type Strains, Phase IV (KMG-IV): sequencing the most valuable type-strain genomes for metagenomic binning, comparative biology and taxonomic classification.</title>
        <authorList>
            <person name="Goeker M."/>
        </authorList>
    </citation>
    <scope>NUCLEOTIDE SEQUENCE</scope>
    <source>
        <strain evidence="1">DSM 23947</strain>
    </source>
</reference>
<accession>A0AAJ1T161</accession>
<proteinExistence type="predicted"/>
<dbReference type="Proteomes" id="UP001237207">
    <property type="component" value="Unassembled WGS sequence"/>
</dbReference>
<dbReference type="EMBL" id="JAUSUC010000017">
    <property type="protein sequence ID" value="MDQ0215277.1"/>
    <property type="molecule type" value="Genomic_DNA"/>
</dbReference>